<evidence type="ECO:0000256" key="2">
    <source>
        <dbReference type="SAM" id="MobiDB-lite"/>
    </source>
</evidence>
<keyword evidence="3" id="KW-0472">Membrane</keyword>
<keyword evidence="1" id="KW-0732">Signal</keyword>
<evidence type="ECO:0000313" key="5">
    <source>
        <dbReference type="Proteomes" id="UP000234331"/>
    </source>
</evidence>
<dbReference type="Pfam" id="PF13517">
    <property type="entry name" value="FG-GAP_3"/>
    <property type="match status" value="1"/>
</dbReference>
<reference evidence="4 5" key="1">
    <citation type="submission" date="2017-06" db="EMBL/GenBank/DDBJ databases">
        <authorList>
            <person name="Kim H.J."/>
            <person name="Triplett B.A."/>
        </authorList>
    </citation>
    <scope>NUCLEOTIDE SEQUENCE [LARGE SCALE GENOMIC DNA]</scope>
    <source>
        <strain evidence="4">FRACA_ARgP5</strain>
    </source>
</reference>
<feature type="region of interest" description="Disordered" evidence="2">
    <location>
        <begin position="72"/>
        <end position="177"/>
    </location>
</feature>
<dbReference type="InterPro" id="IPR013517">
    <property type="entry name" value="FG-GAP"/>
</dbReference>
<dbReference type="InterPro" id="IPR028994">
    <property type="entry name" value="Integrin_alpha_N"/>
</dbReference>
<keyword evidence="3" id="KW-0812">Transmembrane</keyword>
<evidence type="ECO:0008006" key="6">
    <source>
        <dbReference type="Google" id="ProtNLM"/>
    </source>
</evidence>
<dbReference type="EMBL" id="FZMO01000026">
    <property type="protein sequence ID" value="SNQ46023.1"/>
    <property type="molecule type" value="Genomic_DNA"/>
</dbReference>
<sequence length="331" mass="33452">MSALEPDELTRLLTEAVEPVRPSPDAYRQIRAGIERRRRLRLPVFTLGGMVMAALIALAVVAIRPSPNNQTVEPAAPPVMPTNYTAPTQAGTVPSSGGSGRPGTGGGHGTGQGGGTAATPTPPRTRTTTPPVTPPASTATPSSPASASTGVGSPQLPTPVAKPAGVNDIDGDGRPDTVAADGTTLQVQFSRDSQVARVPLSGLTTPLNSAVVDIDADGFGELLVQTGVANGLKSYALLRYTSLDTLTAPALPSGLTLTAGVRNDTAYGFRCGPDHTLQINVGTSTDGSQFSVATTTLAFTPDGLTAQGTASSTARIPSDSSPFTVACGTLS</sequence>
<keyword evidence="5" id="KW-1185">Reference proteome</keyword>
<dbReference type="Proteomes" id="UP000234331">
    <property type="component" value="Unassembled WGS sequence"/>
</dbReference>
<proteinExistence type="predicted"/>
<evidence type="ECO:0000313" key="4">
    <source>
        <dbReference type="EMBL" id="SNQ46023.1"/>
    </source>
</evidence>
<keyword evidence="3" id="KW-1133">Transmembrane helix</keyword>
<feature type="compositionally biased region" description="Low complexity" evidence="2">
    <location>
        <begin position="124"/>
        <end position="154"/>
    </location>
</feature>
<dbReference type="SUPFAM" id="SSF69318">
    <property type="entry name" value="Integrin alpha N-terminal domain"/>
    <property type="match status" value="1"/>
</dbReference>
<protein>
    <recommendedName>
        <fullName evidence="6">FG-GAP repeat protein</fullName>
    </recommendedName>
</protein>
<feature type="transmembrane region" description="Helical" evidence="3">
    <location>
        <begin position="40"/>
        <end position="63"/>
    </location>
</feature>
<feature type="compositionally biased region" description="Gly residues" evidence="2">
    <location>
        <begin position="97"/>
        <end position="116"/>
    </location>
</feature>
<dbReference type="RefSeq" id="WP_101830117.1">
    <property type="nucleotide sequence ID" value="NZ_FZMO01000026.1"/>
</dbReference>
<dbReference type="AlphaFoldDB" id="A0A2I2KK36"/>
<dbReference type="OrthoDB" id="3211965at2"/>
<organism evidence="4 5">
    <name type="scientific">Frankia canadensis</name>
    <dbReference type="NCBI Taxonomy" id="1836972"/>
    <lineage>
        <taxon>Bacteria</taxon>
        <taxon>Bacillati</taxon>
        <taxon>Actinomycetota</taxon>
        <taxon>Actinomycetes</taxon>
        <taxon>Frankiales</taxon>
        <taxon>Frankiaceae</taxon>
        <taxon>Frankia</taxon>
    </lineage>
</organism>
<name>A0A2I2KK36_9ACTN</name>
<gene>
    <name evidence="4" type="ORF">FRACA_1210016</name>
</gene>
<evidence type="ECO:0000256" key="1">
    <source>
        <dbReference type="ARBA" id="ARBA00022729"/>
    </source>
</evidence>
<accession>A0A2I2KK36</accession>
<evidence type="ECO:0000256" key="3">
    <source>
        <dbReference type="SAM" id="Phobius"/>
    </source>
</evidence>